<evidence type="ECO:0000313" key="1">
    <source>
        <dbReference type="EMBL" id="KAI9557207.1"/>
    </source>
</evidence>
<protein>
    <submittedName>
        <fullName evidence="1">Uncharacterized protein</fullName>
    </submittedName>
</protein>
<dbReference type="PANTHER" id="PTHR46601:SF1">
    <property type="entry name" value="ADF-H DOMAIN-CONTAINING PROTEIN"/>
    <property type="match status" value="1"/>
</dbReference>
<dbReference type="PANTHER" id="PTHR46601">
    <property type="entry name" value="ULP_PROTEASE DOMAIN-CONTAINING PROTEIN"/>
    <property type="match status" value="1"/>
</dbReference>
<name>A0AAD5PRW6_9CRUS</name>
<accession>A0AAD5PRW6</accession>
<keyword evidence="2" id="KW-1185">Reference proteome</keyword>
<dbReference type="AlphaFoldDB" id="A0AAD5PRW6"/>
<dbReference type="EMBL" id="WJBH02000006">
    <property type="protein sequence ID" value="KAI9557207.1"/>
    <property type="molecule type" value="Genomic_DNA"/>
</dbReference>
<comment type="caution">
    <text evidence="1">The sequence shown here is derived from an EMBL/GenBank/DDBJ whole genome shotgun (WGS) entry which is preliminary data.</text>
</comment>
<organism evidence="1 2">
    <name type="scientific">Daphnia sinensis</name>
    <dbReference type="NCBI Taxonomy" id="1820382"/>
    <lineage>
        <taxon>Eukaryota</taxon>
        <taxon>Metazoa</taxon>
        <taxon>Ecdysozoa</taxon>
        <taxon>Arthropoda</taxon>
        <taxon>Crustacea</taxon>
        <taxon>Branchiopoda</taxon>
        <taxon>Diplostraca</taxon>
        <taxon>Cladocera</taxon>
        <taxon>Anomopoda</taxon>
        <taxon>Daphniidae</taxon>
        <taxon>Daphnia</taxon>
        <taxon>Daphnia similis group</taxon>
    </lineage>
</organism>
<reference evidence="1 2" key="1">
    <citation type="submission" date="2022-05" db="EMBL/GenBank/DDBJ databases">
        <title>A multi-omics perspective on studying reproductive biology in Daphnia sinensis.</title>
        <authorList>
            <person name="Jia J."/>
        </authorList>
    </citation>
    <scope>NUCLEOTIDE SEQUENCE [LARGE SCALE GENOMIC DNA]</scope>
    <source>
        <strain evidence="1 2">WSL</strain>
    </source>
</reference>
<evidence type="ECO:0000313" key="2">
    <source>
        <dbReference type="Proteomes" id="UP000820818"/>
    </source>
</evidence>
<proteinExistence type="predicted"/>
<sequence length="430" mass="49607">MTTIPSMCRHHLAGFSSNFSKSKQSLKCSNPLHIHSVVGCNLSDVHVNPGQKLCTTCIKELVKLKNKEIFKKSNTSESELEDMEEAFANVFSDENEVFSTNETHKVKDAFLQLHEPRIGEDLIFRSKSTIGKFEFYISQQQISIFFCVSEHQVRRSAILKGEKGLLAKLDKKQDRPITEDEKEIVPDFYLCDENSKQLPGMKDYVSVRTREECMLKRCPRYPGTEPPKTLLTNIVANIPVIKFNQWETTDHSMFKNLLKKIDALTRHNLISKEQGKYYSTQSSYFNPASQATIHTYLAILNVAGKISNHSICVISDYMGHNTIIHFTDGSASQYKNFKNFLNLAYHKDDFFRNKLARRASLQNRIDGVVNQTPQLLYDWCSRNVHNIKSFFVSQIDVHRNDKMLEERFKFGKRIQALSLFIHSFPLTKIE</sequence>
<dbReference type="Proteomes" id="UP000820818">
    <property type="component" value="Linkage Group LG6"/>
</dbReference>
<gene>
    <name evidence="1" type="ORF">GHT06_017024</name>
</gene>